<dbReference type="GeneID" id="81600927"/>
<reference evidence="1" key="2">
    <citation type="journal article" date="2023" name="IMA Fungus">
        <title>Comparative genomic study of the Penicillium genus elucidates a diverse pangenome and 15 lateral gene transfer events.</title>
        <authorList>
            <person name="Petersen C."/>
            <person name="Sorensen T."/>
            <person name="Nielsen M.R."/>
            <person name="Sondergaard T.E."/>
            <person name="Sorensen J.L."/>
            <person name="Fitzpatrick D.A."/>
            <person name="Frisvad J.C."/>
            <person name="Nielsen K.L."/>
        </authorList>
    </citation>
    <scope>NUCLEOTIDE SEQUENCE</scope>
    <source>
        <strain evidence="1">IBT 16125</strain>
    </source>
</reference>
<dbReference type="AlphaFoldDB" id="A0AAD6C0U6"/>
<dbReference type="RefSeq" id="XP_056763510.1">
    <property type="nucleotide sequence ID" value="XM_056910684.1"/>
</dbReference>
<dbReference type="Proteomes" id="UP001213681">
    <property type="component" value="Unassembled WGS sequence"/>
</dbReference>
<sequence length="71" mass="8071">MQDLWTLSLQQLPQRQVIVSCATENPSVPSYCFRKTMLTILAEIIISCVARWLTLALPLEQTSHNRLKSLA</sequence>
<evidence type="ECO:0000313" key="2">
    <source>
        <dbReference type="Proteomes" id="UP001213681"/>
    </source>
</evidence>
<evidence type="ECO:0000313" key="1">
    <source>
        <dbReference type="EMBL" id="KAJ5443430.1"/>
    </source>
</evidence>
<dbReference type="EMBL" id="JAPVEA010000007">
    <property type="protein sequence ID" value="KAJ5443430.1"/>
    <property type="molecule type" value="Genomic_DNA"/>
</dbReference>
<accession>A0AAD6C0U6</accession>
<organism evidence="1 2">
    <name type="scientific">Penicillium daleae</name>
    <dbReference type="NCBI Taxonomy" id="63821"/>
    <lineage>
        <taxon>Eukaryota</taxon>
        <taxon>Fungi</taxon>
        <taxon>Dikarya</taxon>
        <taxon>Ascomycota</taxon>
        <taxon>Pezizomycotina</taxon>
        <taxon>Eurotiomycetes</taxon>
        <taxon>Eurotiomycetidae</taxon>
        <taxon>Eurotiales</taxon>
        <taxon>Aspergillaceae</taxon>
        <taxon>Penicillium</taxon>
    </lineage>
</organism>
<protein>
    <submittedName>
        <fullName evidence="1">Uncharacterized protein</fullName>
    </submittedName>
</protein>
<reference evidence="1" key="1">
    <citation type="submission" date="2022-12" db="EMBL/GenBank/DDBJ databases">
        <authorList>
            <person name="Petersen C."/>
        </authorList>
    </citation>
    <scope>NUCLEOTIDE SEQUENCE</scope>
    <source>
        <strain evidence="1">IBT 16125</strain>
    </source>
</reference>
<name>A0AAD6C0U6_9EURO</name>
<gene>
    <name evidence="1" type="ORF">N7458_007302</name>
</gene>
<proteinExistence type="predicted"/>
<comment type="caution">
    <text evidence="1">The sequence shown here is derived from an EMBL/GenBank/DDBJ whole genome shotgun (WGS) entry which is preliminary data.</text>
</comment>
<keyword evidence="2" id="KW-1185">Reference proteome</keyword>